<dbReference type="InterPro" id="IPR036570">
    <property type="entry name" value="HORMA_dom_sf"/>
</dbReference>
<dbReference type="InterPro" id="IPR045091">
    <property type="entry name" value="Mad2-like"/>
</dbReference>
<sequence>LPLDHGHILLTSFNSFLTVAIHNILYYRDIYPRSTFLSTKAYNLPVHQNRHPKVCAWIRDAVDAVAAQLSTGHVSRIAIVIHTPPDTHLPYPKPHNLPSRGEEDQAQEEDEPFIKPGTVLERWLIDTSRFPAWPTPTTTTTANPPSAAATSKAMQDFSRVLARDARSEDTRERHLAPPPADASAQAQAQALRWPDLDEQLRGALRRMAATAEAMDGGEEHRCTFSVAVELDEEGRAPIGHPQAWIPSEPNLQPASRRGRPVAGEDIGGVRTRPIRAVEAGPLFFECWVEESRAKEVLRK</sequence>
<dbReference type="GO" id="GO:0016035">
    <property type="term" value="C:zeta DNA polymerase complex"/>
    <property type="evidence" value="ECO:0007669"/>
    <property type="project" value="TreeGrafter"/>
</dbReference>
<evidence type="ECO:0000313" key="5">
    <source>
        <dbReference type="Proteomes" id="UP000008181"/>
    </source>
</evidence>
<dbReference type="Proteomes" id="UP000008181">
    <property type="component" value="Chromosome 2"/>
</dbReference>
<dbReference type="PROSITE" id="PS50815">
    <property type="entry name" value="HORMA"/>
    <property type="match status" value="1"/>
</dbReference>
<feature type="region of interest" description="Disordered" evidence="2">
    <location>
        <begin position="131"/>
        <end position="189"/>
    </location>
</feature>
<organism evidence="4 5">
    <name type="scientific">Thermothielavioides terrestris (strain ATCC 38088 / NRRL 8126)</name>
    <name type="common">Thielavia terrestris</name>
    <dbReference type="NCBI Taxonomy" id="578455"/>
    <lineage>
        <taxon>Eukaryota</taxon>
        <taxon>Fungi</taxon>
        <taxon>Dikarya</taxon>
        <taxon>Ascomycota</taxon>
        <taxon>Pezizomycotina</taxon>
        <taxon>Sordariomycetes</taxon>
        <taxon>Sordariomycetidae</taxon>
        <taxon>Sordariales</taxon>
        <taxon>Chaetomiaceae</taxon>
        <taxon>Thermothielavioides</taxon>
        <taxon>Thermothielavioides terrestris</taxon>
    </lineage>
</organism>
<keyword evidence="5" id="KW-1185">Reference proteome</keyword>
<feature type="domain" description="HORMA" evidence="3">
    <location>
        <begin position="7"/>
        <end position="281"/>
    </location>
</feature>
<dbReference type="PANTHER" id="PTHR11842">
    <property type="entry name" value="MITOTIC SPINDLE ASSEMBLY CHECKPOINT PROTEIN MAD2"/>
    <property type="match status" value="1"/>
</dbReference>
<feature type="non-terminal residue" evidence="4">
    <location>
        <position position="1"/>
    </location>
</feature>
<feature type="non-terminal residue" evidence="4">
    <location>
        <position position="299"/>
    </location>
</feature>
<dbReference type="PANTHER" id="PTHR11842:SF10">
    <property type="entry name" value="MITOTIC SPINDLE ASSEMBLY CHECKPOINT PROTEIN MAD2B"/>
    <property type="match status" value="1"/>
</dbReference>
<dbReference type="STRING" id="578455.G2QZL0"/>
<dbReference type="eggNOG" id="KOG3186">
    <property type="taxonomic scope" value="Eukaryota"/>
</dbReference>
<name>G2QZL0_THETT</name>
<dbReference type="OrthoDB" id="21254at2759"/>
<evidence type="ECO:0000259" key="3">
    <source>
        <dbReference type="PROSITE" id="PS50815"/>
    </source>
</evidence>
<feature type="compositionally biased region" description="Basic and acidic residues" evidence="2">
    <location>
        <begin position="161"/>
        <end position="175"/>
    </location>
</feature>
<dbReference type="EMBL" id="CP003010">
    <property type="protein sequence ID" value="AEO66339.1"/>
    <property type="molecule type" value="Genomic_DNA"/>
</dbReference>
<feature type="region of interest" description="Disordered" evidence="2">
    <location>
        <begin position="237"/>
        <end position="266"/>
    </location>
</feature>
<feature type="region of interest" description="Disordered" evidence="2">
    <location>
        <begin position="85"/>
        <end position="111"/>
    </location>
</feature>
<evidence type="ECO:0000313" key="4">
    <source>
        <dbReference type="EMBL" id="AEO66339.1"/>
    </source>
</evidence>
<dbReference type="KEGG" id="ttt:THITE_2016423"/>
<dbReference type="HOGENOM" id="CLU_050394_1_1_1"/>
<dbReference type="Gene3D" id="3.30.900.10">
    <property type="entry name" value="HORMA domain"/>
    <property type="match status" value="1"/>
</dbReference>
<protein>
    <recommendedName>
        <fullName evidence="3">HORMA domain-containing protein</fullName>
    </recommendedName>
</protein>
<dbReference type="Pfam" id="PF02301">
    <property type="entry name" value="HORMA"/>
    <property type="match status" value="1"/>
</dbReference>
<comment type="similarity">
    <text evidence="1">Belongs to the MAD2 family.</text>
</comment>
<proteinExistence type="inferred from homology"/>
<dbReference type="InterPro" id="IPR003511">
    <property type="entry name" value="HORMA_dom"/>
</dbReference>
<accession>G2QZL0</accession>
<dbReference type="SUPFAM" id="SSF56019">
    <property type="entry name" value="The spindle assembly checkpoint protein mad2"/>
    <property type="match status" value="1"/>
</dbReference>
<evidence type="ECO:0000256" key="1">
    <source>
        <dbReference type="ARBA" id="ARBA00010348"/>
    </source>
</evidence>
<dbReference type="GeneID" id="11516982"/>
<dbReference type="AlphaFoldDB" id="G2QZL0"/>
<reference evidence="4 5" key="1">
    <citation type="journal article" date="2011" name="Nat. Biotechnol.">
        <title>Comparative genomic analysis of the thermophilic biomass-degrading fungi Myceliophthora thermophila and Thielavia terrestris.</title>
        <authorList>
            <person name="Berka R.M."/>
            <person name="Grigoriev I.V."/>
            <person name="Otillar R."/>
            <person name="Salamov A."/>
            <person name="Grimwood J."/>
            <person name="Reid I."/>
            <person name="Ishmael N."/>
            <person name="John T."/>
            <person name="Darmond C."/>
            <person name="Moisan M.-C."/>
            <person name="Henrissat B."/>
            <person name="Coutinho P.M."/>
            <person name="Lombard V."/>
            <person name="Natvig D.O."/>
            <person name="Lindquist E."/>
            <person name="Schmutz J."/>
            <person name="Lucas S."/>
            <person name="Harris P."/>
            <person name="Powlowski J."/>
            <person name="Bellemare A."/>
            <person name="Taylor D."/>
            <person name="Butler G."/>
            <person name="de Vries R.P."/>
            <person name="Allijn I.E."/>
            <person name="van den Brink J."/>
            <person name="Ushinsky S."/>
            <person name="Storms R."/>
            <person name="Powell A.J."/>
            <person name="Paulsen I.T."/>
            <person name="Elbourne L.D.H."/>
            <person name="Baker S.E."/>
            <person name="Magnuson J."/>
            <person name="LaBoissiere S."/>
            <person name="Clutterbuck A.J."/>
            <person name="Martinez D."/>
            <person name="Wogulis M."/>
            <person name="de Leon A.L."/>
            <person name="Rey M.W."/>
            <person name="Tsang A."/>
        </authorList>
    </citation>
    <scope>NUCLEOTIDE SEQUENCE [LARGE SCALE GENOMIC DNA]</scope>
    <source>
        <strain evidence="5">ATCC 38088 / NRRL 8126</strain>
    </source>
</reference>
<evidence type="ECO:0000256" key="2">
    <source>
        <dbReference type="SAM" id="MobiDB-lite"/>
    </source>
</evidence>
<gene>
    <name evidence="4" type="ORF">THITE_2016423</name>
</gene>
<feature type="compositionally biased region" description="Low complexity" evidence="2">
    <location>
        <begin position="131"/>
        <end position="150"/>
    </location>
</feature>
<dbReference type="RefSeq" id="XP_003652675.1">
    <property type="nucleotide sequence ID" value="XM_003652627.1"/>
</dbReference>